<reference evidence="2 3" key="1">
    <citation type="submission" date="2019-12" db="EMBL/GenBank/DDBJ databases">
        <title>Streptomyces sp. strain T44 isolated from rhizosphere soil of Broussonetia papyrifera.</title>
        <authorList>
            <person name="Mo P."/>
        </authorList>
    </citation>
    <scope>NUCLEOTIDE SEQUENCE [LARGE SCALE GENOMIC DNA]</scope>
    <source>
        <strain evidence="2 3">T44</strain>
    </source>
</reference>
<evidence type="ECO:0000256" key="1">
    <source>
        <dbReference type="SAM" id="SignalP"/>
    </source>
</evidence>
<evidence type="ECO:0000313" key="2">
    <source>
        <dbReference type="EMBL" id="QHA08951.1"/>
    </source>
</evidence>
<evidence type="ECO:0000313" key="3">
    <source>
        <dbReference type="Proteomes" id="UP000436138"/>
    </source>
</evidence>
<protein>
    <submittedName>
        <fullName evidence="2">Uncharacterized protein</fullName>
    </submittedName>
</protein>
<feature type="signal peptide" evidence="1">
    <location>
        <begin position="1"/>
        <end position="19"/>
    </location>
</feature>
<dbReference type="KEGG" id="sbro:GQF42_42050"/>
<dbReference type="AlphaFoldDB" id="A0A6I6NF40"/>
<keyword evidence="3" id="KW-1185">Reference proteome</keyword>
<sequence>MRKKMVAMALAGGALVALAGNAQGASAASQAPQTRYTQIWHGTHSAAGYWSTGDFVPHRSRWLATNFGCYGHDGAKIKAEIVRTRDRHVMNHSGYMYCNNGEQHRLDATVSTGTSYYMRLYVNGKKHSMYAKTYEVFR</sequence>
<organism evidence="2 3">
    <name type="scientific">Streptomyces broussonetiae</name>
    <dbReference type="NCBI Taxonomy" id="2686304"/>
    <lineage>
        <taxon>Bacteria</taxon>
        <taxon>Bacillati</taxon>
        <taxon>Actinomycetota</taxon>
        <taxon>Actinomycetes</taxon>
        <taxon>Kitasatosporales</taxon>
        <taxon>Streptomycetaceae</taxon>
        <taxon>Streptomyces</taxon>
    </lineage>
</organism>
<proteinExistence type="predicted"/>
<gene>
    <name evidence="2" type="ORF">GQF42_42050</name>
</gene>
<dbReference type="Proteomes" id="UP000436138">
    <property type="component" value="Chromosome"/>
</dbReference>
<feature type="chain" id="PRO_5039542261" evidence="1">
    <location>
        <begin position="20"/>
        <end position="138"/>
    </location>
</feature>
<dbReference type="EMBL" id="CP047020">
    <property type="protein sequence ID" value="QHA08951.1"/>
    <property type="molecule type" value="Genomic_DNA"/>
</dbReference>
<dbReference type="RefSeq" id="WP_158928866.1">
    <property type="nucleotide sequence ID" value="NZ_CP047020.1"/>
</dbReference>
<name>A0A6I6NF40_9ACTN</name>
<keyword evidence="1" id="KW-0732">Signal</keyword>
<accession>A0A6I6NF40</accession>